<dbReference type="NCBIfam" id="TIGR00678">
    <property type="entry name" value="holB"/>
    <property type="match status" value="1"/>
</dbReference>
<dbReference type="GO" id="GO:0009360">
    <property type="term" value="C:DNA polymerase III complex"/>
    <property type="evidence" value="ECO:0007669"/>
    <property type="project" value="TreeGrafter"/>
</dbReference>
<protein>
    <recommendedName>
        <fullName evidence="1">DNA-directed DNA polymerase</fullName>
        <ecNumber evidence="1">2.7.7.7</ecNumber>
    </recommendedName>
</protein>
<dbReference type="OrthoDB" id="9811073at2"/>
<feature type="domain" description="AAA+ ATPase" evidence="4">
    <location>
        <begin position="23"/>
        <end position="165"/>
    </location>
</feature>
<dbReference type="InterPro" id="IPR004622">
    <property type="entry name" value="DNA_pol_HolB"/>
</dbReference>
<evidence type="ECO:0000259" key="4">
    <source>
        <dbReference type="SMART" id="SM00382"/>
    </source>
</evidence>
<dbReference type="InterPro" id="IPR003593">
    <property type="entry name" value="AAA+_ATPase"/>
</dbReference>
<name>A0A346NL97_9ALTE</name>
<dbReference type="EC" id="2.7.7.7" evidence="1"/>
<dbReference type="SUPFAM" id="SSF52540">
    <property type="entry name" value="P-loop containing nucleoside triphosphate hydrolases"/>
    <property type="match status" value="1"/>
</dbReference>
<evidence type="ECO:0000313" key="5">
    <source>
        <dbReference type="EMBL" id="AXR06304.1"/>
    </source>
</evidence>
<dbReference type="KEGG" id="salm:D0Y50_07975"/>
<dbReference type="GO" id="GO:0006261">
    <property type="term" value="P:DNA-templated DNA replication"/>
    <property type="evidence" value="ECO:0007669"/>
    <property type="project" value="TreeGrafter"/>
</dbReference>
<dbReference type="GO" id="GO:0008408">
    <property type="term" value="F:3'-5' exonuclease activity"/>
    <property type="evidence" value="ECO:0007669"/>
    <property type="project" value="InterPro"/>
</dbReference>
<keyword evidence="5" id="KW-0808">Transferase</keyword>
<dbReference type="InterPro" id="IPR027417">
    <property type="entry name" value="P-loop_NTPase"/>
</dbReference>
<evidence type="ECO:0000313" key="6">
    <source>
        <dbReference type="Proteomes" id="UP000262073"/>
    </source>
</evidence>
<sequence length="295" mass="32228">MSVVPWFATRYSRLLARLQSRRLHHGLLLTGPPGIGKYQFARLLAKSALCKALTPQGYCSACQSCLLFDAGNHPDMAELVSDKQLGVDAIRGGIAKLHATAQLNGNKVLVIPQAHRMTEPAANALLKTLEEPTDNTFLVLITDRPQQLLATIVSRCEKHVMPPPDTEQALGWLREQGVDDATPALLHAYGAAPFTLLQALREETGIAYRTFREGLDTLLAGGNDAVTLATQWQDSAPSIVGWLQQYAHEQCVQYPNASSFSLFEACTQANRMLQNPGVNKVMILSCLLAEIKQSV</sequence>
<evidence type="ECO:0000256" key="1">
    <source>
        <dbReference type="ARBA" id="ARBA00012417"/>
    </source>
</evidence>
<dbReference type="Proteomes" id="UP000262073">
    <property type="component" value="Chromosome"/>
</dbReference>
<organism evidence="5 6">
    <name type="scientific">Salinimonas sediminis</name>
    <dbReference type="NCBI Taxonomy" id="2303538"/>
    <lineage>
        <taxon>Bacteria</taxon>
        <taxon>Pseudomonadati</taxon>
        <taxon>Pseudomonadota</taxon>
        <taxon>Gammaproteobacteria</taxon>
        <taxon>Alteromonadales</taxon>
        <taxon>Alteromonadaceae</taxon>
        <taxon>Alteromonas/Salinimonas group</taxon>
        <taxon>Salinimonas</taxon>
    </lineage>
</organism>
<dbReference type="AlphaFoldDB" id="A0A346NL97"/>
<dbReference type="RefSeq" id="WP_108566143.1">
    <property type="nucleotide sequence ID" value="NZ_CP031769.1"/>
</dbReference>
<accession>A0A346NL97</accession>
<comment type="catalytic activity">
    <reaction evidence="3">
        <text>DNA(n) + a 2'-deoxyribonucleoside 5'-triphosphate = DNA(n+1) + diphosphate</text>
        <dbReference type="Rhea" id="RHEA:22508"/>
        <dbReference type="Rhea" id="RHEA-COMP:17339"/>
        <dbReference type="Rhea" id="RHEA-COMP:17340"/>
        <dbReference type="ChEBI" id="CHEBI:33019"/>
        <dbReference type="ChEBI" id="CHEBI:61560"/>
        <dbReference type="ChEBI" id="CHEBI:173112"/>
        <dbReference type="EC" id="2.7.7.7"/>
    </reaction>
</comment>
<dbReference type="CDD" id="cd00009">
    <property type="entry name" value="AAA"/>
    <property type="match status" value="1"/>
</dbReference>
<evidence type="ECO:0000256" key="3">
    <source>
        <dbReference type="ARBA" id="ARBA00049244"/>
    </source>
</evidence>
<dbReference type="PANTHER" id="PTHR11669">
    <property type="entry name" value="REPLICATION FACTOR C / DNA POLYMERASE III GAMMA-TAU SUBUNIT"/>
    <property type="match status" value="1"/>
</dbReference>
<dbReference type="Gene3D" id="3.40.50.300">
    <property type="entry name" value="P-loop containing nucleotide triphosphate hydrolases"/>
    <property type="match status" value="1"/>
</dbReference>
<dbReference type="InterPro" id="IPR050238">
    <property type="entry name" value="DNA_Rep/Repair_Clamp_Loader"/>
</dbReference>
<reference evidence="5 6" key="1">
    <citation type="submission" date="2018-08" db="EMBL/GenBank/DDBJ databases">
        <title>Salinimonas sediminis sp. nov., a piezophilic bacterium isolated from a deep-sea sediment sample from the New Britain Trench.</title>
        <authorList>
            <person name="Cao J."/>
        </authorList>
    </citation>
    <scope>NUCLEOTIDE SEQUENCE [LARGE SCALE GENOMIC DNA]</scope>
    <source>
        <strain evidence="5 6">N102</strain>
    </source>
</reference>
<dbReference type="SMART" id="SM00382">
    <property type="entry name" value="AAA"/>
    <property type="match status" value="1"/>
</dbReference>
<dbReference type="PANTHER" id="PTHR11669:SF8">
    <property type="entry name" value="DNA POLYMERASE III SUBUNIT DELTA"/>
    <property type="match status" value="1"/>
</dbReference>
<dbReference type="EMBL" id="CP031769">
    <property type="protein sequence ID" value="AXR06304.1"/>
    <property type="molecule type" value="Genomic_DNA"/>
</dbReference>
<keyword evidence="6" id="KW-1185">Reference proteome</keyword>
<keyword evidence="2" id="KW-0239">DNA-directed DNA polymerase</keyword>
<evidence type="ECO:0000256" key="2">
    <source>
        <dbReference type="ARBA" id="ARBA00022932"/>
    </source>
</evidence>
<dbReference type="GO" id="GO:0003887">
    <property type="term" value="F:DNA-directed DNA polymerase activity"/>
    <property type="evidence" value="ECO:0007669"/>
    <property type="project" value="UniProtKB-KW"/>
</dbReference>
<proteinExistence type="predicted"/>
<keyword evidence="5" id="KW-0548">Nucleotidyltransferase</keyword>
<dbReference type="Pfam" id="PF13177">
    <property type="entry name" value="DNA_pol3_delta2"/>
    <property type="match status" value="1"/>
</dbReference>
<gene>
    <name evidence="5" type="primary">holB</name>
    <name evidence="5" type="ORF">D0Y50_07975</name>
</gene>